<reference evidence="2" key="1">
    <citation type="journal article" date="2014" name="Int. J. Syst. Evol. Microbiol.">
        <title>Complete genome sequence of Corynebacterium casei LMG S-19264T (=DSM 44701T), isolated from a smear-ripened cheese.</title>
        <authorList>
            <consortium name="US DOE Joint Genome Institute (JGI-PGF)"/>
            <person name="Walter F."/>
            <person name="Albersmeier A."/>
            <person name="Kalinowski J."/>
            <person name="Ruckert C."/>
        </authorList>
    </citation>
    <scope>NUCLEOTIDE SEQUENCE</scope>
    <source>
        <strain evidence="2">KCTC 12368</strain>
    </source>
</reference>
<dbReference type="Proteomes" id="UP000619457">
    <property type="component" value="Unassembled WGS sequence"/>
</dbReference>
<comment type="caution">
    <text evidence="2">The sequence shown here is derived from an EMBL/GenBank/DDBJ whole genome shotgun (WGS) entry which is preliminary data.</text>
</comment>
<protein>
    <submittedName>
        <fullName evidence="2">Polyisoprenoid-binding protein</fullName>
    </submittedName>
</protein>
<dbReference type="AlphaFoldDB" id="A0A918Q8P4"/>
<evidence type="ECO:0000313" key="3">
    <source>
        <dbReference type="Proteomes" id="UP000619457"/>
    </source>
</evidence>
<dbReference type="SMART" id="SM00867">
    <property type="entry name" value="YceI"/>
    <property type="match status" value="1"/>
</dbReference>
<keyword evidence="3" id="KW-1185">Reference proteome</keyword>
<organism evidence="2 3">
    <name type="scientific">Echinicola pacifica</name>
    <dbReference type="NCBI Taxonomy" id="346377"/>
    <lineage>
        <taxon>Bacteria</taxon>
        <taxon>Pseudomonadati</taxon>
        <taxon>Bacteroidota</taxon>
        <taxon>Cytophagia</taxon>
        <taxon>Cytophagales</taxon>
        <taxon>Cyclobacteriaceae</taxon>
        <taxon>Echinicola</taxon>
    </lineage>
</organism>
<sequence>MSTIKWTIDPTHSEINFKAKHLVISSVTGKFKQFEGQAEAGAEDFDGAKVSFTAEISSIDTNQSDRDAHLKSADFFDAEKYPVLKFENGLIEKSGGDYKLKGELTIKDITKPVVLDADFGGIAEDPYGNTKAGFEIEGKVNRKDFGLTWSAITEAGNVVVGDTIRIMANVQFVKN</sequence>
<evidence type="ECO:0000313" key="2">
    <source>
        <dbReference type="EMBL" id="GGZ34853.1"/>
    </source>
</evidence>
<dbReference type="InterPro" id="IPR007372">
    <property type="entry name" value="Lipid/polyisoprenoid-bd_YceI"/>
</dbReference>
<gene>
    <name evidence="2" type="ORF">GCM10007049_30320</name>
</gene>
<accession>A0A918Q8P4</accession>
<dbReference type="EMBL" id="BMWX01000005">
    <property type="protein sequence ID" value="GGZ34853.1"/>
    <property type="molecule type" value="Genomic_DNA"/>
</dbReference>
<dbReference type="Pfam" id="PF04264">
    <property type="entry name" value="YceI"/>
    <property type="match status" value="1"/>
</dbReference>
<dbReference type="InterPro" id="IPR036761">
    <property type="entry name" value="TTHA0802/YceI-like_sf"/>
</dbReference>
<name>A0A918Q8P4_9BACT</name>
<reference evidence="2" key="2">
    <citation type="submission" date="2020-09" db="EMBL/GenBank/DDBJ databases">
        <authorList>
            <person name="Sun Q."/>
            <person name="Kim S."/>
        </authorList>
    </citation>
    <scope>NUCLEOTIDE SEQUENCE</scope>
    <source>
        <strain evidence="2">KCTC 12368</strain>
    </source>
</reference>
<dbReference type="PANTHER" id="PTHR34406:SF1">
    <property type="entry name" value="PROTEIN YCEI"/>
    <property type="match status" value="1"/>
</dbReference>
<feature type="domain" description="Lipid/polyisoprenoid-binding YceI-like" evidence="1">
    <location>
        <begin position="5"/>
        <end position="173"/>
    </location>
</feature>
<evidence type="ECO:0000259" key="1">
    <source>
        <dbReference type="SMART" id="SM00867"/>
    </source>
</evidence>
<proteinExistence type="predicted"/>
<dbReference type="PANTHER" id="PTHR34406">
    <property type="entry name" value="PROTEIN YCEI"/>
    <property type="match status" value="1"/>
</dbReference>
<dbReference type="SUPFAM" id="SSF101874">
    <property type="entry name" value="YceI-like"/>
    <property type="match status" value="1"/>
</dbReference>
<dbReference type="RefSeq" id="WP_018475400.1">
    <property type="nucleotide sequence ID" value="NZ_BMWX01000005.1"/>
</dbReference>
<dbReference type="Gene3D" id="2.40.128.110">
    <property type="entry name" value="Lipid/polyisoprenoid-binding, YceI-like"/>
    <property type="match status" value="1"/>
</dbReference>